<keyword evidence="3" id="KW-1185">Reference proteome</keyword>
<proteinExistence type="predicted"/>
<feature type="region of interest" description="Disordered" evidence="1">
    <location>
        <begin position="1"/>
        <end position="23"/>
    </location>
</feature>
<evidence type="ECO:0000313" key="2">
    <source>
        <dbReference type="EMBL" id="AJF69358.1"/>
    </source>
</evidence>
<dbReference type="EMBL" id="CP010407">
    <property type="protein sequence ID" value="AJF69358.1"/>
    <property type="molecule type" value="Genomic_DNA"/>
</dbReference>
<dbReference type="AlphaFoldDB" id="A0A0B5II60"/>
<protein>
    <submittedName>
        <fullName evidence="2">Uncharacterized protein</fullName>
    </submittedName>
</protein>
<dbReference type="Proteomes" id="UP000031774">
    <property type="component" value="Chromosome"/>
</dbReference>
<gene>
    <name evidence="2" type="ORF">SVTN_38940</name>
</gene>
<accession>A0A0B5II60</accession>
<evidence type="ECO:0000313" key="3">
    <source>
        <dbReference type="Proteomes" id="UP000031774"/>
    </source>
</evidence>
<sequence>MTFSRAPAGVPEPGLRDGAESPPEPADRFVIAVAAPSLLVERSVDCLLLRMTDDAQLLDEDSAHVLAL</sequence>
<organism evidence="2 3">
    <name type="scientific">Streptomyces vietnamensis</name>
    <dbReference type="NCBI Taxonomy" id="362257"/>
    <lineage>
        <taxon>Bacteria</taxon>
        <taxon>Bacillati</taxon>
        <taxon>Actinomycetota</taxon>
        <taxon>Actinomycetes</taxon>
        <taxon>Kitasatosporales</taxon>
        <taxon>Streptomycetaceae</taxon>
        <taxon>Streptomyces</taxon>
    </lineage>
</organism>
<dbReference type="KEGG" id="svt:SVTN_38940"/>
<dbReference type="HOGENOM" id="CLU_2792433_0_0_11"/>
<reference evidence="2 3" key="1">
    <citation type="submission" date="2014-12" db="EMBL/GenBank/DDBJ databases">
        <title>Complete genome sequence of Streptomyces vietnamensis strain GIMV4.0001, a genetic manipulable producer of the benzoisochromanequinone antibiotic granaticin.</title>
        <authorList>
            <person name="Deng M.R."/>
            <person name="Guo J."/>
            <person name="Ma L.Y."/>
            <person name="Feng G.D."/>
            <person name="Mo C.Y."/>
            <person name="Zhu H.H."/>
        </authorList>
    </citation>
    <scope>NUCLEOTIDE SEQUENCE [LARGE SCALE GENOMIC DNA]</scope>
    <source>
        <strain evidence="3">GIMV4.0001</strain>
    </source>
</reference>
<name>A0A0B5II60_9ACTN</name>
<evidence type="ECO:0000256" key="1">
    <source>
        <dbReference type="SAM" id="MobiDB-lite"/>
    </source>
</evidence>